<proteinExistence type="inferred from homology"/>
<comment type="subunit">
    <text evidence="6">Homotetramer.</text>
</comment>
<feature type="domain" description="Polyphosphate kinase-2-related" evidence="7">
    <location>
        <begin position="56"/>
        <end position="279"/>
    </location>
</feature>
<dbReference type="RefSeq" id="WP_240534937.1">
    <property type="nucleotide sequence ID" value="NZ_NBYO01000001.1"/>
</dbReference>
<evidence type="ECO:0000256" key="3">
    <source>
        <dbReference type="ARBA" id="ARBA00022777"/>
    </source>
</evidence>
<comment type="caution">
    <text evidence="8">The sequence shown here is derived from an EMBL/GenBank/DDBJ whole genome shotgun (WGS) entry which is preliminary data.</text>
</comment>
<evidence type="ECO:0000256" key="1">
    <source>
        <dbReference type="ARBA" id="ARBA00009924"/>
    </source>
</evidence>
<accession>A0A231V0F5</accession>
<gene>
    <name evidence="8" type="ORF">B7H23_01560</name>
</gene>
<evidence type="ECO:0000259" key="7">
    <source>
        <dbReference type="Pfam" id="PF03976"/>
    </source>
</evidence>
<organism evidence="8 9">
    <name type="scientific">Notoacmeibacter marinus</name>
    <dbReference type="NCBI Taxonomy" id="1876515"/>
    <lineage>
        <taxon>Bacteria</taxon>
        <taxon>Pseudomonadati</taxon>
        <taxon>Pseudomonadota</taxon>
        <taxon>Alphaproteobacteria</taxon>
        <taxon>Hyphomicrobiales</taxon>
        <taxon>Notoacmeibacteraceae</taxon>
        <taxon>Notoacmeibacter</taxon>
    </lineage>
</organism>
<evidence type="ECO:0000256" key="2">
    <source>
        <dbReference type="ARBA" id="ARBA00022679"/>
    </source>
</evidence>
<evidence type="ECO:0000256" key="5">
    <source>
        <dbReference type="ARBA" id="ARBA00024500"/>
    </source>
</evidence>
<dbReference type="Pfam" id="PF03976">
    <property type="entry name" value="PPK2"/>
    <property type="match status" value="1"/>
</dbReference>
<dbReference type="PANTHER" id="PTHR34383">
    <property type="entry name" value="POLYPHOSPHATE:AMP PHOSPHOTRANSFERASE-RELATED"/>
    <property type="match status" value="1"/>
</dbReference>
<reference evidence="9" key="1">
    <citation type="journal article" date="2017" name="Int. J. Syst. Evol. Microbiol.">
        <title>Notoacmeibacter marinus gen. nov., sp. nov., isolated from the gut of a limpet and proposal of Notoacmeibacteraceae fam. nov. in the order Rhizobiales of the class Alphaproteobacteria.</title>
        <authorList>
            <person name="Huang Z."/>
            <person name="Guo F."/>
            <person name="Lai Q."/>
        </authorList>
    </citation>
    <scope>NUCLEOTIDE SEQUENCE [LARGE SCALE GENOMIC DNA]</scope>
    <source>
        <strain evidence="9">XMTR2A4</strain>
    </source>
</reference>
<dbReference type="SUPFAM" id="SSF52540">
    <property type="entry name" value="P-loop containing nucleoside triphosphate hydrolases"/>
    <property type="match status" value="1"/>
</dbReference>
<comment type="similarity">
    <text evidence="1 6">Belongs to the polyphosphate kinase 2 (PPK2) family. Class I subfamily.</text>
</comment>
<keyword evidence="4" id="KW-0066">ATP synthesis</keyword>
<dbReference type="AlphaFoldDB" id="A0A231V0F5"/>
<name>A0A231V0F5_9HYPH</name>
<evidence type="ECO:0000256" key="6">
    <source>
        <dbReference type="RuleBase" id="RU369062"/>
    </source>
</evidence>
<dbReference type="EMBL" id="NBYO01000001">
    <property type="protein sequence ID" value="OXT01678.1"/>
    <property type="molecule type" value="Genomic_DNA"/>
</dbReference>
<comment type="catalytic activity">
    <reaction evidence="5">
        <text>[phosphate](n) + ATP = [phosphate](n+1) + ADP</text>
        <dbReference type="Rhea" id="RHEA:19573"/>
        <dbReference type="Rhea" id="RHEA-COMP:9859"/>
        <dbReference type="Rhea" id="RHEA-COMP:14280"/>
        <dbReference type="ChEBI" id="CHEBI:16838"/>
        <dbReference type="ChEBI" id="CHEBI:30616"/>
        <dbReference type="ChEBI" id="CHEBI:456216"/>
    </reaction>
    <physiologicalReaction direction="right-to-left" evidence="5">
        <dbReference type="Rhea" id="RHEA:19575"/>
    </physiologicalReaction>
</comment>
<dbReference type="Proteomes" id="UP000215405">
    <property type="component" value="Unassembled WGS sequence"/>
</dbReference>
<evidence type="ECO:0000256" key="4">
    <source>
        <dbReference type="ARBA" id="ARBA00023310"/>
    </source>
</evidence>
<dbReference type="GO" id="GO:0006754">
    <property type="term" value="P:ATP biosynthetic process"/>
    <property type="evidence" value="ECO:0007669"/>
    <property type="project" value="UniProtKB-KW"/>
</dbReference>
<evidence type="ECO:0000313" key="8">
    <source>
        <dbReference type="EMBL" id="OXT01678.1"/>
    </source>
</evidence>
<protein>
    <recommendedName>
        <fullName evidence="6">ADP/GDP-polyphosphate phosphotransferase</fullName>
        <ecNumber evidence="6">2.7.4.-</ecNumber>
    </recommendedName>
    <alternativeName>
        <fullName evidence="6">Polyphosphate kinase PPK2</fullName>
    </alternativeName>
</protein>
<dbReference type="InterPro" id="IPR022488">
    <property type="entry name" value="PPK2-related"/>
</dbReference>
<dbReference type="PANTHER" id="PTHR34383:SF1">
    <property type="entry name" value="ADP-POLYPHOSPHATE PHOSPHOTRANSFERASE"/>
    <property type="match status" value="1"/>
</dbReference>
<keyword evidence="3 6" id="KW-0418">Kinase</keyword>
<dbReference type="NCBIfam" id="TIGR03707">
    <property type="entry name" value="PPK2_P_aer"/>
    <property type="match status" value="1"/>
</dbReference>
<dbReference type="InterPro" id="IPR027417">
    <property type="entry name" value="P-loop_NTPase"/>
</dbReference>
<dbReference type="GO" id="GO:0008976">
    <property type="term" value="F:polyphosphate kinase activity"/>
    <property type="evidence" value="ECO:0007669"/>
    <property type="project" value="UniProtKB-UniRule"/>
</dbReference>
<dbReference type="Gene3D" id="3.40.50.300">
    <property type="entry name" value="P-loop containing nucleotide triphosphate hydrolases"/>
    <property type="match status" value="1"/>
</dbReference>
<dbReference type="InterPro" id="IPR022486">
    <property type="entry name" value="PPK2_PA0141"/>
</dbReference>
<evidence type="ECO:0000313" key="9">
    <source>
        <dbReference type="Proteomes" id="UP000215405"/>
    </source>
</evidence>
<keyword evidence="2 6" id="KW-0808">Transferase</keyword>
<keyword evidence="9" id="KW-1185">Reference proteome</keyword>
<comment type="function">
    <text evidence="6">Uses inorganic polyphosphate (polyP) as a donor to convert GDP to GTP or ADP to ATP.</text>
</comment>
<dbReference type="EC" id="2.7.4.-" evidence="6"/>
<sequence>MSEKNAGEHVVMMDLEPIDLMIGGKKRRFDIADPELPDWIDDAAFSSGGYPHEDKLKRNTYEDLLEALQGELIKLHAHLQATGGRLVVLFEGRDAAGKGGTISRFRHNLNPREARIVALSKPTETEQGQWYFQRYAEHLPTDGEIVLFDRSWYNRAVVEPVMGFCTEAEYEAFLDAVNPFEKLLTDDGIHLFKIWLNIGREMQLERFHDRVHNPLKYWKFSSIDLKGIGLWDRYTDYRNRMFAATHTDHAPWTVIRSNDKRRARVEAIRLVLSSIDYKGRDASVIGEADAQIVKNAGDFLAAKL</sequence>